<comment type="similarity">
    <text evidence="8">Belongs to the G-protein coupled receptor 1 family.</text>
</comment>
<protein>
    <submittedName>
        <fullName evidence="11">Neuromedin-U receptor 2</fullName>
    </submittedName>
</protein>
<evidence type="ECO:0000256" key="2">
    <source>
        <dbReference type="ARBA" id="ARBA00022692"/>
    </source>
</evidence>
<keyword evidence="4 8" id="KW-0297">G-protein coupled receptor</keyword>
<evidence type="ECO:0000313" key="11">
    <source>
        <dbReference type="EMBL" id="KAJ8037357.1"/>
    </source>
</evidence>
<evidence type="ECO:0000256" key="7">
    <source>
        <dbReference type="ARBA" id="ARBA00023224"/>
    </source>
</evidence>
<keyword evidence="6 8" id="KW-0675">Receptor</keyword>
<name>A0A9Q1C2U4_HOLLE</name>
<evidence type="ECO:0000256" key="6">
    <source>
        <dbReference type="ARBA" id="ARBA00023170"/>
    </source>
</evidence>
<feature type="domain" description="G-protein coupled receptors family 1 profile" evidence="10">
    <location>
        <begin position="1"/>
        <end position="237"/>
    </location>
</feature>
<keyword evidence="3 9" id="KW-1133">Transmembrane helix</keyword>
<dbReference type="Proteomes" id="UP001152320">
    <property type="component" value="Chromosome 8"/>
</dbReference>
<evidence type="ECO:0000256" key="3">
    <source>
        <dbReference type="ARBA" id="ARBA00022989"/>
    </source>
</evidence>
<feature type="transmembrane region" description="Helical" evidence="9">
    <location>
        <begin position="126"/>
        <end position="145"/>
    </location>
</feature>
<feature type="transmembrane region" description="Helical" evidence="9">
    <location>
        <begin position="62"/>
        <end position="81"/>
    </location>
</feature>
<organism evidence="11 12">
    <name type="scientific">Holothuria leucospilota</name>
    <name type="common">Black long sea cucumber</name>
    <name type="synonym">Mertensiothuria leucospilota</name>
    <dbReference type="NCBI Taxonomy" id="206669"/>
    <lineage>
        <taxon>Eukaryota</taxon>
        <taxon>Metazoa</taxon>
        <taxon>Echinodermata</taxon>
        <taxon>Eleutherozoa</taxon>
        <taxon>Echinozoa</taxon>
        <taxon>Holothuroidea</taxon>
        <taxon>Aspidochirotacea</taxon>
        <taxon>Aspidochirotida</taxon>
        <taxon>Holothuriidae</taxon>
        <taxon>Holothuria</taxon>
    </lineage>
</organism>
<dbReference type="Pfam" id="PF00001">
    <property type="entry name" value="7tm_1"/>
    <property type="match status" value="1"/>
</dbReference>
<evidence type="ECO:0000256" key="1">
    <source>
        <dbReference type="ARBA" id="ARBA00004141"/>
    </source>
</evidence>
<feature type="transmembrane region" description="Helical" evidence="9">
    <location>
        <begin position="12"/>
        <end position="41"/>
    </location>
</feature>
<proteinExistence type="inferred from homology"/>
<accession>A0A9Q1C2U4</accession>
<evidence type="ECO:0000256" key="4">
    <source>
        <dbReference type="ARBA" id="ARBA00023040"/>
    </source>
</evidence>
<feature type="transmembrane region" description="Helical" evidence="9">
    <location>
        <begin position="174"/>
        <end position="197"/>
    </location>
</feature>
<dbReference type="InterPro" id="IPR017452">
    <property type="entry name" value="GPCR_Rhodpsn_7TM"/>
</dbReference>
<comment type="caution">
    <text evidence="11">The sequence shown here is derived from an EMBL/GenBank/DDBJ whole genome shotgun (WGS) entry which is preliminary data.</text>
</comment>
<dbReference type="Gene3D" id="1.20.1070.10">
    <property type="entry name" value="Rhodopsin 7-helix transmembrane proteins"/>
    <property type="match status" value="1"/>
</dbReference>
<evidence type="ECO:0000256" key="9">
    <source>
        <dbReference type="SAM" id="Phobius"/>
    </source>
</evidence>
<keyword evidence="12" id="KW-1185">Reference proteome</keyword>
<keyword evidence="2 8" id="KW-0812">Transmembrane</keyword>
<gene>
    <name evidence="11" type="ORF">HOLleu_18157</name>
</gene>
<evidence type="ECO:0000256" key="5">
    <source>
        <dbReference type="ARBA" id="ARBA00023136"/>
    </source>
</evidence>
<keyword evidence="5 9" id="KW-0472">Membrane</keyword>
<keyword evidence="7 8" id="KW-0807">Transducer</keyword>
<evidence type="ECO:0000259" key="10">
    <source>
        <dbReference type="PROSITE" id="PS50262"/>
    </source>
</evidence>
<dbReference type="AlphaFoldDB" id="A0A9Q1C2U4"/>
<dbReference type="SUPFAM" id="SSF81321">
    <property type="entry name" value="Family A G protein-coupled receptor-like"/>
    <property type="match status" value="1"/>
</dbReference>
<dbReference type="PROSITE" id="PS50262">
    <property type="entry name" value="G_PROTEIN_RECEP_F1_2"/>
    <property type="match status" value="1"/>
</dbReference>
<dbReference type="CDD" id="cd00637">
    <property type="entry name" value="7tm_classA_rhodopsin-like"/>
    <property type="match status" value="1"/>
</dbReference>
<comment type="subcellular location">
    <subcellularLocation>
        <location evidence="1">Membrane</location>
        <topology evidence="1">Multi-pass membrane protein</topology>
    </subcellularLocation>
</comment>
<evidence type="ECO:0000313" key="12">
    <source>
        <dbReference type="Proteomes" id="UP001152320"/>
    </source>
</evidence>
<dbReference type="PANTHER" id="PTHR24243">
    <property type="entry name" value="G-PROTEIN COUPLED RECEPTOR"/>
    <property type="match status" value="1"/>
</dbReference>
<evidence type="ECO:0000256" key="8">
    <source>
        <dbReference type="RuleBase" id="RU000688"/>
    </source>
</evidence>
<sequence>MLSPVSGYTVFFGHILQCLIICPLVNFVNFMSLFLISMISVERYVAICKPLQHIKMAGRRQAHAYVCLAWSISLMLAIILVPSTMDLLTVCYQWPDTDKYTNFPAKAEFCYSQNGAWFLFNQCAQILPFFFVLILNLFCFVKIILKLNMRMSPYFTNEQLQHNRQVRQIQRDSANAATTMLLINGIAFFVLVTPFHLTSAIQVIEFRSISWSCECETFKNISIVLLYINSAINPFIYGVTNRAYRQAYCSLFQKALSKSSDSGLSTTTGMRKQNELKCTHILMFCAKAKPRTPTV</sequence>
<dbReference type="PRINTS" id="PR00237">
    <property type="entry name" value="GPCRRHODOPSN"/>
</dbReference>
<dbReference type="PROSITE" id="PS00237">
    <property type="entry name" value="G_PROTEIN_RECEP_F1_1"/>
    <property type="match status" value="1"/>
</dbReference>
<dbReference type="InterPro" id="IPR000276">
    <property type="entry name" value="GPCR_Rhodpsn"/>
</dbReference>
<dbReference type="OrthoDB" id="9836137at2759"/>
<dbReference type="GO" id="GO:0004930">
    <property type="term" value="F:G protein-coupled receptor activity"/>
    <property type="evidence" value="ECO:0007669"/>
    <property type="project" value="UniProtKB-KW"/>
</dbReference>
<dbReference type="EMBL" id="JAIZAY010000008">
    <property type="protein sequence ID" value="KAJ8037357.1"/>
    <property type="molecule type" value="Genomic_DNA"/>
</dbReference>
<dbReference type="GO" id="GO:0005886">
    <property type="term" value="C:plasma membrane"/>
    <property type="evidence" value="ECO:0007669"/>
    <property type="project" value="TreeGrafter"/>
</dbReference>
<dbReference type="PANTHER" id="PTHR24243:SF208">
    <property type="entry name" value="PYROKININ-1 RECEPTOR"/>
    <property type="match status" value="1"/>
</dbReference>
<reference evidence="11" key="1">
    <citation type="submission" date="2021-10" db="EMBL/GenBank/DDBJ databases">
        <title>Tropical sea cucumber genome reveals ecological adaptation and Cuvierian tubules defense mechanism.</title>
        <authorList>
            <person name="Chen T."/>
        </authorList>
    </citation>
    <scope>NUCLEOTIDE SEQUENCE</scope>
    <source>
        <strain evidence="11">Nanhai2018</strain>
        <tissue evidence="11">Muscle</tissue>
    </source>
</reference>